<dbReference type="RefSeq" id="WP_245846451.1">
    <property type="nucleotide sequence ID" value="NZ_FUYE01000002.1"/>
</dbReference>
<dbReference type="GO" id="GO:0006935">
    <property type="term" value="P:chemotaxis"/>
    <property type="evidence" value="ECO:0007669"/>
    <property type="project" value="UniProtKB-UniRule"/>
</dbReference>
<dbReference type="CDD" id="cd16432">
    <property type="entry name" value="CheB_Rec"/>
    <property type="match status" value="1"/>
</dbReference>
<dbReference type="Gene3D" id="3.40.50.180">
    <property type="entry name" value="Methylesterase CheB, C-terminal domain"/>
    <property type="match status" value="1"/>
</dbReference>
<evidence type="ECO:0000256" key="6">
    <source>
        <dbReference type="PROSITE-ProRule" id="PRU00050"/>
    </source>
</evidence>
<evidence type="ECO:0000259" key="10">
    <source>
        <dbReference type="PROSITE" id="PS50122"/>
    </source>
</evidence>
<keyword evidence="3 6" id="KW-0378">Hydrolase</keyword>
<dbReference type="InterPro" id="IPR001789">
    <property type="entry name" value="Sig_transdc_resp-reg_receiver"/>
</dbReference>
<dbReference type="PROSITE" id="PS50110">
    <property type="entry name" value="RESPONSE_REGULATORY"/>
    <property type="match status" value="1"/>
</dbReference>
<dbReference type="GO" id="GO:0008984">
    <property type="term" value="F:protein-glutamate methylesterase activity"/>
    <property type="evidence" value="ECO:0007669"/>
    <property type="project" value="UniProtKB-EC"/>
</dbReference>
<dbReference type="SMART" id="SM00448">
    <property type="entry name" value="REC"/>
    <property type="match status" value="1"/>
</dbReference>
<evidence type="ECO:0000256" key="4">
    <source>
        <dbReference type="ARBA" id="ARBA00039140"/>
    </source>
</evidence>
<protein>
    <recommendedName>
        <fullName evidence="4">protein-glutamate methylesterase</fullName>
        <ecNumber evidence="4">3.1.1.61</ecNumber>
    </recommendedName>
</protein>
<feature type="active site" evidence="6">
    <location>
        <position position="176"/>
    </location>
</feature>
<feature type="active site" evidence="6">
    <location>
        <position position="296"/>
    </location>
</feature>
<evidence type="ECO:0000259" key="9">
    <source>
        <dbReference type="PROSITE" id="PS50110"/>
    </source>
</evidence>
<sequence>MKKVTVMIVEDSRTVSEFLEHIINRDPRLQVVANVRSAEDALETLPQVKPDIISLDIRLPGMNGFEATQRIMNEFPTPIVVVSSDVQDDELNISMNALRAGALAVVQKPVGLKHSDYESLATELCTKLVLMSQVRVIRQRYRTFTPPQEPRPATAPLAQESPPSSGPPRVLGLVASTGGPNAIVQVLSSLGQSFEAPILLVQHITPGFVRGFVTWLNDVLPAFHVVEAQHYMPLQPRTIFVAPAGKHLAYAEPFQCHLLDLPPIGAQKPSGTILFRSLSRLGGSAAGVLLTGMGEDGALGLREMREAGAYTIAEDESTATVYGMPAAAVKLGATSAVLPLGQIAPRLITLFNPGLHPHAP</sequence>
<evidence type="ECO:0000256" key="1">
    <source>
        <dbReference type="ARBA" id="ARBA00022490"/>
    </source>
</evidence>
<feature type="domain" description="CheB-type methylesterase" evidence="10">
    <location>
        <begin position="163"/>
        <end position="354"/>
    </location>
</feature>
<dbReference type="PANTHER" id="PTHR42872">
    <property type="entry name" value="PROTEIN-GLUTAMATE METHYLESTERASE/PROTEIN-GLUTAMINE GLUTAMINASE"/>
    <property type="match status" value="1"/>
</dbReference>
<keyword evidence="12" id="KW-1185">Reference proteome</keyword>
<evidence type="ECO:0000256" key="7">
    <source>
        <dbReference type="PROSITE-ProRule" id="PRU00169"/>
    </source>
</evidence>
<dbReference type="CDD" id="cd17541">
    <property type="entry name" value="REC_CheB-like"/>
    <property type="match status" value="1"/>
</dbReference>
<evidence type="ECO:0000256" key="8">
    <source>
        <dbReference type="SAM" id="MobiDB-lite"/>
    </source>
</evidence>
<dbReference type="InterPro" id="IPR035909">
    <property type="entry name" value="CheB_C"/>
</dbReference>
<dbReference type="InterPro" id="IPR011006">
    <property type="entry name" value="CheY-like_superfamily"/>
</dbReference>
<comment type="catalytic activity">
    <reaction evidence="5">
        <text>[protein]-L-glutamate 5-O-methyl ester + H2O = L-glutamyl-[protein] + methanol + H(+)</text>
        <dbReference type="Rhea" id="RHEA:23236"/>
        <dbReference type="Rhea" id="RHEA-COMP:10208"/>
        <dbReference type="Rhea" id="RHEA-COMP:10311"/>
        <dbReference type="ChEBI" id="CHEBI:15377"/>
        <dbReference type="ChEBI" id="CHEBI:15378"/>
        <dbReference type="ChEBI" id="CHEBI:17790"/>
        <dbReference type="ChEBI" id="CHEBI:29973"/>
        <dbReference type="ChEBI" id="CHEBI:82795"/>
        <dbReference type="EC" id="3.1.1.61"/>
    </reaction>
</comment>
<dbReference type="SUPFAM" id="SSF52738">
    <property type="entry name" value="Methylesterase CheB, C-terminal domain"/>
    <property type="match status" value="1"/>
</dbReference>
<evidence type="ECO:0000256" key="5">
    <source>
        <dbReference type="ARBA" id="ARBA00048267"/>
    </source>
</evidence>
<dbReference type="PIRSF" id="PIRSF000876">
    <property type="entry name" value="RR_chemtxs_CheB"/>
    <property type="match status" value="1"/>
</dbReference>
<organism evidence="11 12">
    <name type="scientific">Prosthecobacter debontii</name>
    <dbReference type="NCBI Taxonomy" id="48467"/>
    <lineage>
        <taxon>Bacteria</taxon>
        <taxon>Pseudomonadati</taxon>
        <taxon>Verrucomicrobiota</taxon>
        <taxon>Verrucomicrobiia</taxon>
        <taxon>Verrucomicrobiales</taxon>
        <taxon>Verrucomicrobiaceae</taxon>
        <taxon>Prosthecobacter</taxon>
    </lineage>
</organism>
<keyword evidence="2 6" id="KW-0145">Chemotaxis</keyword>
<dbReference type="EMBL" id="FUYE01000002">
    <property type="protein sequence ID" value="SKA81728.1"/>
    <property type="molecule type" value="Genomic_DNA"/>
</dbReference>
<evidence type="ECO:0000313" key="12">
    <source>
        <dbReference type="Proteomes" id="UP000190774"/>
    </source>
</evidence>
<keyword evidence="7" id="KW-0597">Phosphoprotein</keyword>
<feature type="active site" evidence="6">
    <location>
        <position position="203"/>
    </location>
</feature>
<dbReference type="SUPFAM" id="SSF52172">
    <property type="entry name" value="CheY-like"/>
    <property type="match status" value="1"/>
</dbReference>
<dbReference type="InterPro" id="IPR000673">
    <property type="entry name" value="Sig_transdc_resp-reg_Me-estase"/>
</dbReference>
<dbReference type="PROSITE" id="PS50122">
    <property type="entry name" value="CHEB"/>
    <property type="match status" value="1"/>
</dbReference>
<evidence type="ECO:0000256" key="3">
    <source>
        <dbReference type="ARBA" id="ARBA00022801"/>
    </source>
</evidence>
<dbReference type="GO" id="GO:0005737">
    <property type="term" value="C:cytoplasm"/>
    <property type="evidence" value="ECO:0007669"/>
    <property type="project" value="InterPro"/>
</dbReference>
<dbReference type="GO" id="GO:0000156">
    <property type="term" value="F:phosphorelay response regulator activity"/>
    <property type="evidence" value="ECO:0007669"/>
    <property type="project" value="InterPro"/>
</dbReference>
<feature type="region of interest" description="Disordered" evidence="8">
    <location>
        <begin position="143"/>
        <end position="169"/>
    </location>
</feature>
<dbReference type="STRING" id="48467.SAMN02745166_00799"/>
<feature type="domain" description="Response regulatory" evidence="9">
    <location>
        <begin position="5"/>
        <end position="123"/>
    </location>
</feature>
<evidence type="ECO:0000256" key="2">
    <source>
        <dbReference type="ARBA" id="ARBA00022500"/>
    </source>
</evidence>
<name>A0A1T4WXY8_9BACT</name>
<dbReference type="Gene3D" id="3.40.50.2300">
    <property type="match status" value="1"/>
</dbReference>
<dbReference type="InterPro" id="IPR008248">
    <property type="entry name" value="CheB-like"/>
</dbReference>
<dbReference type="Pfam" id="PF00072">
    <property type="entry name" value="Response_reg"/>
    <property type="match status" value="1"/>
</dbReference>
<keyword evidence="1" id="KW-0963">Cytoplasm</keyword>
<evidence type="ECO:0000313" key="11">
    <source>
        <dbReference type="EMBL" id="SKA81728.1"/>
    </source>
</evidence>
<dbReference type="Pfam" id="PF01339">
    <property type="entry name" value="CheB_methylest"/>
    <property type="match status" value="1"/>
</dbReference>
<dbReference type="PANTHER" id="PTHR42872:SF6">
    <property type="entry name" value="PROTEIN-GLUTAMATE METHYLESTERASE_PROTEIN-GLUTAMINE GLUTAMINASE"/>
    <property type="match status" value="1"/>
</dbReference>
<dbReference type="EC" id="3.1.1.61" evidence="4"/>
<accession>A0A1T4WXY8</accession>
<feature type="modified residue" description="4-aspartylphosphate" evidence="7">
    <location>
        <position position="56"/>
    </location>
</feature>
<proteinExistence type="predicted"/>
<reference evidence="12" key="1">
    <citation type="submission" date="2017-02" db="EMBL/GenBank/DDBJ databases">
        <authorList>
            <person name="Varghese N."/>
            <person name="Submissions S."/>
        </authorList>
    </citation>
    <scope>NUCLEOTIDE SEQUENCE [LARGE SCALE GENOMIC DNA]</scope>
    <source>
        <strain evidence="12">ATCC 700200</strain>
    </source>
</reference>
<dbReference type="AlphaFoldDB" id="A0A1T4WXY8"/>
<gene>
    <name evidence="11" type="ORF">SAMN02745166_00799</name>
</gene>
<dbReference type="Proteomes" id="UP000190774">
    <property type="component" value="Unassembled WGS sequence"/>
</dbReference>